<feature type="compositionally biased region" description="Basic and acidic residues" evidence="1">
    <location>
        <begin position="78"/>
        <end position="93"/>
    </location>
</feature>
<proteinExistence type="predicted"/>
<dbReference type="OrthoDB" id="10610138at2759"/>
<accession>A0A5N6NWS2</accession>
<sequence>MPPRRQTPSVPPLSLAPHSSTPSPNDSPPPPPPPPPPPLITQPSSSYTTPTLDPATIALSAVRLSGKLTDLMVASGTLKKEADTGKNKAESSKKPHHHQKKKQKLIKNYTVATPLNQVAVAQQNVPKKQYTGPHPLCTKCQYHHAASNQCRQCTSCGRKGHWVQQR</sequence>
<evidence type="ECO:0000256" key="1">
    <source>
        <dbReference type="SAM" id="MobiDB-lite"/>
    </source>
</evidence>
<organism evidence="2 3">
    <name type="scientific">Mikania micrantha</name>
    <name type="common">bitter vine</name>
    <dbReference type="NCBI Taxonomy" id="192012"/>
    <lineage>
        <taxon>Eukaryota</taxon>
        <taxon>Viridiplantae</taxon>
        <taxon>Streptophyta</taxon>
        <taxon>Embryophyta</taxon>
        <taxon>Tracheophyta</taxon>
        <taxon>Spermatophyta</taxon>
        <taxon>Magnoliopsida</taxon>
        <taxon>eudicotyledons</taxon>
        <taxon>Gunneridae</taxon>
        <taxon>Pentapetalae</taxon>
        <taxon>asterids</taxon>
        <taxon>campanulids</taxon>
        <taxon>Asterales</taxon>
        <taxon>Asteraceae</taxon>
        <taxon>Asteroideae</taxon>
        <taxon>Heliantheae alliance</taxon>
        <taxon>Eupatorieae</taxon>
        <taxon>Mikania</taxon>
    </lineage>
</organism>
<feature type="compositionally biased region" description="Pro residues" evidence="1">
    <location>
        <begin position="25"/>
        <end position="40"/>
    </location>
</feature>
<feature type="compositionally biased region" description="Pro residues" evidence="1">
    <location>
        <begin position="1"/>
        <end position="11"/>
    </location>
</feature>
<keyword evidence="3" id="KW-1185">Reference proteome</keyword>
<dbReference type="EMBL" id="SZYD01000009">
    <property type="protein sequence ID" value="KAD5318137.1"/>
    <property type="molecule type" value="Genomic_DNA"/>
</dbReference>
<evidence type="ECO:0000313" key="2">
    <source>
        <dbReference type="EMBL" id="KAD5318137.1"/>
    </source>
</evidence>
<feature type="region of interest" description="Disordered" evidence="1">
    <location>
        <begin position="1"/>
        <end position="52"/>
    </location>
</feature>
<protein>
    <submittedName>
        <fullName evidence="2">Uncharacterized protein</fullName>
    </submittedName>
</protein>
<comment type="caution">
    <text evidence="2">The sequence shown here is derived from an EMBL/GenBank/DDBJ whole genome shotgun (WGS) entry which is preliminary data.</text>
</comment>
<feature type="compositionally biased region" description="Basic residues" evidence="1">
    <location>
        <begin position="94"/>
        <end position="104"/>
    </location>
</feature>
<reference evidence="2 3" key="1">
    <citation type="submission" date="2019-05" db="EMBL/GenBank/DDBJ databases">
        <title>Mikania micrantha, genome provides insights into the molecular mechanism of rapid growth.</title>
        <authorList>
            <person name="Liu B."/>
        </authorList>
    </citation>
    <scope>NUCLEOTIDE SEQUENCE [LARGE SCALE GENOMIC DNA]</scope>
    <source>
        <strain evidence="2">NLD-2019</strain>
        <tissue evidence="2">Leaf</tissue>
    </source>
</reference>
<feature type="region of interest" description="Disordered" evidence="1">
    <location>
        <begin position="76"/>
        <end position="104"/>
    </location>
</feature>
<gene>
    <name evidence="2" type="ORF">E3N88_18083</name>
</gene>
<evidence type="ECO:0000313" key="3">
    <source>
        <dbReference type="Proteomes" id="UP000326396"/>
    </source>
</evidence>
<dbReference type="Proteomes" id="UP000326396">
    <property type="component" value="Linkage Group LG17"/>
</dbReference>
<dbReference type="AlphaFoldDB" id="A0A5N6NWS2"/>
<name>A0A5N6NWS2_9ASTR</name>